<sequence length="107" mass="11773">MKTVDISGLGGSYEAGCQKMLINGLKFLNGHPNFDWSAYKEYRGVFGLTIAEGCEAKELDDAVCQDVEPSGAMHSAVINHLAYINKHNYDGWISEAEKQGMTVYLIP</sequence>
<evidence type="ECO:0000313" key="1">
    <source>
        <dbReference type="EMBL" id="GAH53382.1"/>
    </source>
</evidence>
<dbReference type="AlphaFoldDB" id="X1G7Z7"/>
<dbReference type="EMBL" id="BARU01016854">
    <property type="protein sequence ID" value="GAH53382.1"/>
    <property type="molecule type" value="Genomic_DNA"/>
</dbReference>
<gene>
    <name evidence="1" type="ORF">S03H2_27990</name>
</gene>
<accession>X1G7Z7</accession>
<protein>
    <submittedName>
        <fullName evidence="1">Uncharacterized protein</fullName>
    </submittedName>
</protein>
<name>X1G7Z7_9ZZZZ</name>
<comment type="caution">
    <text evidence="1">The sequence shown here is derived from an EMBL/GenBank/DDBJ whole genome shotgun (WGS) entry which is preliminary data.</text>
</comment>
<reference evidence="1" key="1">
    <citation type="journal article" date="2014" name="Front. Microbiol.">
        <title>High frequency of phylogenetically diverse reductive dehalogenase-homologous genes in deep subseafloor sedimentary metagenomes.</title>
        <authorList>
            <person name="Kawai M."/>
            <person name="Futagami T."/>
            <person name="Toyoda A."/>
            <person name="Takaki Y."/>
            <person name="Nishi S."/>
            <person name="Hori S."/>
            <person name="Arai W."/>
            <person name="Tsubouchi T."/>
            <person name="Morono Y."/>
            <person name="Uchiyama I."/>
            <person name="Ito T."/>
            <person name="Fujiyama A."/>
            <person name="Inagaki F."/>
            <person name="Takami H."/>
        </authorList>
    </citation>
    <scope>NUCLEOTIDE SEQUENCE</scope>
    <source>
        <strain evidence="1">Expedition CK06-06</strain>
    </source>
</reference>
<proteinExistence type="predicted"/>
<organism evidence="1">
    <name type="scientific">marine sediment metagenome</name>
    <dbReference type="NCBI Taxonomy" id="412755"/>
    <lineage>
        <taxon>unclassified sequences</taxon>
        <taxon>metagenomes</taxon>
        <taxon>ecological metagenomes</taxon>
    </lineage>
</organism>